<dbReference type="InterPro" id="IPR029062">
    <property type="entry name" value="Class_I_gatase-like"/>
</dbReference>
<dbReference type="InterPro" id="IPR044992">
    <property type="entry name" value="ChyE-like"/>
</dbReference>
<proteinExistence type="predicted"/>
<gene>
    <name evidence="1" type="ORF">Z518_02192</name>
</gene>
<dbReference type="VEuPathDB" id="FungiDB:Z518_02192"/>
<reference evidence="1 2" key="1">
    <citation type="submission" date="2015-01" db="EMBL/GenBank/DDBJ databases">
        <title>The Genome Sequence of Rhinocladiella mackenzie CBS 650.93.</title>
        <authorList>
            <consortium name="The Broad Institute Genomics Platform"/>
            <person name="Cuomo C."/>
            <person name="de Hoog S."/>
            <person name="Gorbushina A."/>
            <person name="Stielow B."/>
            <person name="Teixiera M."/>
            <person name="Abouelleil A."/>
            <person name="Chapman S.B."/>
            <person name="Priest M."/>
            <person name="Young S.K."/>
            <person name="Wortman J."/>
            <person name="Nusbaum C."/>
            <person name="Birren B."/>
        </authorList>
    </citation>
    <scope>NUCLEOTIDE SEQUENCE [LARGE SCALE GENOMIC DNA]</scope>
    <source>
        <strain evidence="1 2">CBS 650.93</strain>
    </source>
</reference>
<dbReference type="HOGENOM" id="CLU_054974_0_2_1"/>
<accession>A0A0D2IP08</accession>
<dbReference type="SUPFAM" id="SSF52317">
    <property type="entry name" value="Class I glutamine amidotransferase-like"/>
    <property type="match status" value="1"/>
</dbReference>
<name>A0A0D2IP08_9EURO</name>
<dbReference type="AlphaFoldDB" id="A0A0D2IP08"/>
<sequence length="280" mass="31599">MHLPSHTINIAVLICENLVDDISDIRGPFDKIFQDFFERGAQSIRRHPEYAASRGIVIRTTPYDCTVGEFPARLDEVDALVVTGSTAGAYEDIPWVKKLSKNLQDAFQNHPSVKIFGTCFGHQIINQSLFFTHGIRVEKNPTGWELGVQQIDISPKFAACFPRQFTSPTNSPKMDLQLSHQDHVVVVSKSELPRECVEVGTSILCKTQGMYWPGRVLTYQGHPEFDRFINGACIKWIGATEWSKEVTEGYLKLANKDDDSNLAAEIVIEFFLQNSNYQTK</sequence>
<protein>
    <recommendedName>
        <fullName evidence="3">Glutamine amidotransferase domain-containing protein</fullName>
    </recommendedName>
</protein>
<dbReference type="STRING" id="1442369.A0A0D2IP08"/>
<dbReference type="GeneID" id="25290263"/>
<dbReference type="OrthoDB" id="1669814at2759"/>
<dbReference type="RefSeq" id="XP_013274675.1">
    <property type="nucleotide sequence ID" value="XM_013419221.1"/>
</dbReference>
<keyword evidence="2" id="KW-1185">Reference proteome</keyword>
<dbReference type="PANTHER" id="PTHR42695">
    <property type="entry name" value="GLUTAMINE AMIDOTRANSFERASE YLR126C-RELATED"/>
    <property type="match status" value="1"/>
</dbReference>
<dbReference type="Proteomes" id="UP000053617">
    <property type="component" value="Unassembled WGS sequence"/>
</dbReference>
<evidence type="ECO:0000313" key="2">
    <source>
        <dbReference type="Proteomes" id="UP000053617"/>
    </source>
</evidence>
<dbReference type="PANTHER" id="PTHR42695:SF6">
    <property type="entry name" value="GLUTAMINE AMIDOTRANSFERASE DOMAIN-CONTAINING PROTEIN"/>
    <property type="match status" value="1"/>
</dbReference>
<evidence type="ECO:0008006" key="3">
    <source>
        <dbReference type="Google" id="ProtNLM"/>
    </source>
</evidence>
<evidence type="ECO:0000313" key="1">
    <source>
        <dbReference type="EMBL" id="KIX07539.1"/>
    </source>
</evidence>
<dbReference type="Gene3D" id="3.40.50.880">
    <property type="match status" value="1"/>
</dbReference>
<dbReference type="GO" id="GO:0005829">
    <property type="term" value="C:cytosol"/>
    <property type="evidence" value="ECO:0007669"/>
    <property type="project" value="TreeGrafter"/>
</dbReference>
<dbReference type="GO" id="GO:0005634">
    <property type="term" value="C:nucleus"/>
    <property type="evidence" value="ECO:0007669"/>
    <property type="project" value="TreeGrafter"/>
</dbReference>
<dbReference type="EMBL" id="KN847476">
    <property type="protein sequence ID" value="KIX07539.1"/>
    <property type="molecule type" value="Genomic_DNA"/>
</dbReference>
<organism evidence="1 2">
    <name type="scientific">Rhinocladiella mackenziei CBS 650.93</name>
    <dbReference type="NCBI Taxonomy" id="1442369"/>
    <lineage>
        <taxon>Eukaryota</taxon>
        <taxon>Fungi</taxon>
        <taxon>Dikarya</taxon>
        <taxon>Ascomycota</taxon>
        <taxon>Pezizomycotina</taxon>
        <taxon>Eurotiomycetes</taxon>
        <taxon>Chaetothyriomycetidae</taxon>
        <taxon>Chaetothyriales</taxon>
        <taxon>Herpotrichiellaceae</taxon>
        <taxon>Rhinocladiella</taxon>
    </lineage>
</organism>
<dbReference type="CDD" id="cd01741">
    <property type="entry name" value="GATase1_1"/>
    <property type="match status" value="1"/>
</dbReference>